<dbReference type="Proteomes" id="UP000226079">
    <property type="component" value="Unassembled WGS sequence"/>
</dbReference>
<feature type="compositionally biased region" description="Polar residues" evidence="2">
    <location>
        <begin position="148"/>
        <end position="159"/>
    </location>
</feature>
<evidence type="ECO:0000313" key="3">
    <source>
        <dbReference type="EMBL" id="PFG16430.1"/>
    </source>
</evidence>
<feature type="region of interest" description="Disordered" evidence="2">
    <location>
        <begin position="139"/>
        <end position="165"/>
    </location>
</feature>
<evidence type="ECO:0000313" key="4">
    <source>
        <dbReference type="Proteomes" id="UP000226079"/>
    </source>
</evidence>
<gene>
    <name evidence="3" type="ORF">ATK74_0968</name>
</gene>
<protein>
    <recommendedName>
        <fullName evidence="5">Cell division septum initiation protein DivIVA</fullName>
    </recommendedName>
</protein>
<comment type="caution">
    <text evidence="3">The sequence shown here is derived from an EMBL/GenBank/DDBJ whole genome shotgun (WGS) entry which is preliminary data.</text>
</comment>
<evidence type="ECO:0000256" key="1">
    <source>
        <dbReference type="SAM" id="Coils"/>
    </source>
</evidence>
<feature type="coiled-coil region" evidence="1">
    <location>
        <begin position="61"/>
        <end position="112"/>
    </location>
</feature>
<name>A0A2A9CS38_9ACTN</name>
<proteinExistence type="predicted"/>
<keyword evidence="4" id="KW-1185">Reference proteome</keyword>
<evidence type="ECO:0000256" key="2">
    <source>
        <dbReference type="SAM" id="MobiDB-lite"/>
    </source>
</evidence>
<dbReference type="OrthoDB" id="3291843at2"/>
<dbReference type="EMBL" id="PDJC01000001">
    <property type="protein sequence ID" value="PFG16430.1"/>
    <property type="molecule type" value="Genomic_DNA"/>
</dbReference>
<dbReference type="RefSeq" id="WP_098459970.1">
    <property type="nucleotide sequence ID" value="NZ_PDJC01000001.1"/>
</dbReference>
<sequence length="165" mass="18142">MVERTQQVLQQLRELVSTAKSVPMSASCMVNRTEAITLIDQAAQALIDDTQEAQRVAATSLETLERAQAEAKQIIEAAEEKARFLAGQSAVVEEAKRKAAQLEAKALSDAEALSREADAYVDARIASFEAGLHKTMSQVRTMRERLSQRSALDDTNTQALPRLRD</sequence>
<keyword evidence="1" id="KW-0175">Coiled coil</keyword>
<organism evidence="3 4">
    <name type="scientific">Propionicimonas paludicola</name>
    <dbReference type="NCBI Taxonomy" id="185243"/>
    <lineage>
        <taxon>Bacteria</taxon>
        <taxon>Bacillati</taxon>
        <taxon>Actinomycetota</taxon>
        <taxon>Actinomycetes</taxon>
        <taxon>Propionibacteriales</taxon>
        <taxon>Nocardioidaceae</taxon>
        <taxon>Propionicimonas</taxon>
    </lineage>
</organism>
<dbReference type="AlphaFoldDB" id="A0A2A9CS38"/>
<accession>A0A2A9CS38</accession>
<reference evidence="3 4" key="1">
    <citation type="submission" date="2017-10" db="EMBL/GenBank/DDBJ databases">
        <title>Sequencing the genomes of 1000 actinobacteria strains.</title>
        <authorList>
            <person name="Klenk H.-P."/>
        </authorList>
    </citation>
    <scope>NUCLEOTIDE SEQUENCE [LARGE SCALE GENOMIC DNA]</scope>
    <source>
        <strain evidence="3 4">DSM 15597</strain>
    </source>
</reference>
<evidence type="ECO:0008006" key="5">
    <source>
        <dbReference type="Google" id="ProtNLM"/>
    </source>
</evidence>